<comment type="caution">
    <text evidence="3">The sequence shown here is derived from an EMBL/GenBank/DDBJ whole genome shotgun (WGS) entry which is preliminary data.</text>
</comment>
<keyword evidence="2" id="KW-0472">Membrane</keyword>
<feature type="transmembrane region" description="Helical" evidence="2">
    <location>
        <begin position="67"/>
        <end position="92"/>
    </location>
</feature>
<accession>A0A9P9DWP5</accession>
<keyword evidence="2" id="KW-1133">Transmembrane helix</keyword>
<keyword evidence="2" id="KW-0812">Transmembrane</keyword>
<gene>
    <name evidence="3" type="ORF">B0J11DRAFT_286550</name>
</gene>
<dbReference type="EMBL" id="JAGMWT010000006">
    <property type="protein sequence ID" value="KAH7126793.1"/>
    <property type="molecule type" value="Genomic_DNA"/>
</dbReference>
<dbReference type="AlphaFoldDB" id="A0A9P9DWP5"/>
<feature type="region of interest" description="Disordered" evidence="1">
    <location>
        <begin position="1"/>
        <end position="60"/>
    </location>
</feature>
<sequence length="415" mass="46361">MDATYSQLPHSIDGLPRPGLRSSYAGPPPNRLSLLSADSNGPPPSYNTRAEPQLVETTPPRKPHKRFLAIACCTTLLLQIGALVLALLLLLAGTSRAPFTYGKASHAAILLQDYNILDIPIKYPFLCAEDQIQYECEPRWSVKVYLDGVWAYEEVQGDYEPVHLLQKGMGNIFNLTDALTIMDETLYLKGQGFNRSYNVPTEPTQYIRAMTPLTLRVPIVLLIVGMSLAFPLLVIWAWERCTSNRHNRAKTIQRISILATLVTMFACFLAAGVYLQITASKACEQVRGNTTYVSGRQWEASFSGKFQGMMAGVVVLQLAALITFVLHAWIEKRISKRDTETEDSIEEVPAKPLKRSSKAVAVKTEPAPPDYAMTPTDLEVIRMTEIMTLREIHSRRSSISEISQISRLSRTYTHT</sequence>
<proteinExistence type="predicted"/>
<feature type="transmembrane region" description="Helical" evidence="2">
    <location>
        <begin position="309"/>
        <end position="330"/>
    </location>
</feature>
<evidence type="ECO:0000256" key="1">
    <source>
        <dbReference type="SAM" id="MobiDB-lite"/>
    </source>
</evidence>
<keyword evidence="4" id="KW-1185">Reference proteome</keyword>
<evidence type="ECO:0000256" key="2">
    <source>
        <dbReference type="SAM" id="Phobius"/>
    </source>
</evidence>
<name>A0A9P9DWP5_9PLEO</name>
<dbReference type="Proteomes" id="UP000700596">
    <property type="component" value="Unassembled WGS sequence"/>
</dbReference>
<evidence type="ECO:0000313" key="4">
    <source>
        <dbReference type="Proteomes" id="UP000700596"/>
    </source>
</evidence>
<evidence type="ECO:0000313" key="3">
    <source>
        <dbReference type="EMBL" id="KAH7126793.1"/>
    </source>
</evidence>
<feature type="transmembrane region" description="Helical" evidence="2">
    <location>
        <begin position="258"/>
        <end position="277"/>
    </location>
</feature>
<feature type="transmembrane region" description="Helical" evidence="2">
    <location>
        <begin position="219"/>
        <end position="238"/>
    </location>
</feature>
<organism evidence="3 4">
    <name type="scientific">Dendryphion nanum</name>
    <dbReference type="NCBI Taxonomy" id="256645"/>
    <lineage>
        <taxon>Eukaryota</taxon>
        <taxon>Fungi</taxon>
        <taxon>Dikarya</taxon>
        <taxon>Ascomycota</taxon>
        <taxon>Pezizomycotina</taxon>
        <taxon>Dothideomycetes</taxon>
        <taxon>Pleosporomycetidae</taxon>
        <taxon>Pleosporales</taxon>
        <taxon>Torulaceae</taxon>
        <taxon>Dendryphion</taxon>
    </lineage>
</organism>
<dbReference type="OrthoDB" id="10554163at2759"/>
<protein>
    <submittedName>
        <fullName evidence="3">Uncharacterized protein</fullName>
    </submittedName>
</protein>
<reference evidence="3" key="1">
    <citation type="journal article" date="2021" name="Nat. Commun.">
        <title>Genetic determinants of endophytism in the Arabidopsis root mycobiome.</title>
        <authorList>
            <person name="Mesny F."/>
            <person name="Miyauchi S."/>
            <person name="Thiergart T."/>
            <person name="Pickel B."/>
            <person name="Atanasova L."/>
            <person name="Karlsson M."/>
            <person name="Huettel B."/>
            <person name="Barry K.W."/>
            <person name="Haridas S."/>
            <person name="Chen C."/>
            <person name="Bauer D."/>
            <person name="Andreopoulos W."/>
            <person name="Pangilinan J."/>
            <person name="LaButti K."/>
            <person name="Riley R."/>
            <person name="Lipzen A."/>
            <person name="Clum A."/>
            <person name="Drula E."/>
            <person name="Henrissat B."/>
            <person name="Kohler A."/>
            <person name="Grigoriev I.V."/>
            <person name="Martin F.M."/>
            <person name="Hacquard S."/>
        </authorList>
    </citation>
    <scope>NUCLEOTIDE SEQUENCE</scope>
    <source>
        <strain evidence="3">MPI-CAGE-CH-0243</strain>
    </source>
</reference>